<evidence type="ECO:0000313" key="2">
    <source>
        <dbReference type="EMBL" id="GFR12217.1"/>
    </source>
</evidence>
<accession>A0A8X6LKZ0</accession>
<feature type="region of interest" description="Disordered" evidence="1">
    <location>
        <begin position="280"/>
        <end position="306"/>
    </location>
</feature>
<protein>
    <submittedName>
        <fullName evidence="2">Uncharacterized protein</fullName>
    </submittedName>
</protein>
<proteinExistence type="predicted"/>
<evidence type="ECO:0000256" key="1">
    <source>
        <dbReference type="SAM" id="MobiDB-lite"/>
    </source>
</evidence>
<evidence type="ECO:0000313" key="3">
    <source>
        <dbReference type="Proteomes" id="UP000887116"/>
    </source>
</evidence>
<dbReference type="AlphaFoldDB" id="A0A8X6LKZ0"/>
<keyword evidence="3" id="KW-1185">Reference proteome</keyword>
<dbReference type="Proteomes" id="UP000887116">
    <property type="component" value="Unassembled WGS sequence"/>
</dbReference>
<dbReference type="EMBL" id="BMAO01016929">
    <property type="protein sequence ID" value="GFR12217.1"/>
    <property type="molecule type" value="Genomic_DNA"/>
</dbReference>
<sequence>MRTDAAPVRRRWYAVGWLNVRSARSALTGTFGDQERNSADTSGLRFAPVDAGSEVLPRSPSADMYQWREVARGCAARPESPVWRRWDPVMKSFIPPKGTTTMAARNRRIQNQTLPIRTGDFRFLRFLNAFRIATAAVHRPEHATAGKSAGVCAVVALGIPPSEADVLWPVVNQNWELLYPPDLRSVECQDGLPTNPATVPSPTGGSNVPFARRLAAFWTLEDSGYHRPYVPPTSAYGLSYRDPSAGICAEGSVFIRVHTWESTAIQPVEISGTGTLLSPAARSDEWDGRSPHRPIRRPVLPTGGVA</sequence>
<name>A0A8X6LKZ0_TRICU</name>
<organism evidence="2 3">
    <name type="scientific">Trichonephila clavata</name>
    <name type="common">Joro spider</name>
    <name type="synonym">Nephila clavata</name>
    <dbReference type="NCBI Taxonomy" id="2740835"/>
    <lineage>
        <taxon>Eukaryota</taxon>
        <taxon>Metazoa</taxon>
        <taxon>Ecdysozoa</taxon>
        <taxon>Arthropoda</taxon>
        <taxon>Chelicerata</taxon>
        <taxon>Arachnida</taxon>
        <taxon>Araneae</taxon>
        <taxon>Araneomorphae</taxon>
        <taxon>Entelegynae</taxon>
        <taxon>Araneoidea</taxon>
        <taxon>Nephilidae</taxon>
        <taxon>Trichonephila</taxon>
    </lineage>
</organism>
<comment type="caution">
    <text evidence="2">The sequence shown here is derived from an EMBL/GenBank/DDBJ whole genome shotgun (WGS) entry which is preliminary data.</text>
</comment>
<gene>
    <name evidence="2" type="ORF">TNCT_32581</name>
</gene>
<reference evidence="2" key="1">
    <citation type="submission" date="2020-07" db="EMBL/GenBank/DDBJ databases">
        <title>Multicomponent nature underlies the extraordinary mechanical properties of spider dragline silk.</title>
        <authorList>
            <person name="Kono N."/>
            <person name="Nakamura H."/>
            <person name="Mori M."/>
            <person name="Yoshida Y."/>
            <person name="Ohtoshi R."/>
            <person name="Malay A.D."/>
            <person name="Moran D.A.P."/>
            <person name="Tomita M."/>
            <person name="Numata K."/>
            <person name="Arakawa K."/>
        </authorList>
    </citation>
    <scope>NUCLEOTIDE SEQUENCE</scope>
</reference>